<proteinExistence type="predicted"/>
<reference evidence="1" key="1">
    <citation type="submission" date="2019-04" db="EMBL/GenBank/DDBJ databases">
        <title>Genome assembly of Zosterops borbonicus 15179.</title>
        <authorList>
            <person name="Leroy T."/>
            <person name="Anselmetti Y."/>
            <person name="Tilak M.-K."/>
            <person name="Nabholz B."/>
        </authorList>
    </citation>
    <scope>NUCLEOTIDE SEQUENCE</scope>
    <source>
        <strain evidence="1">HGM_15179</strain>
        <tissue evidence="1">Muscle</tissue>
    </source>
</reference>
<dbReference type="AlphaFoldDB" id="A0A8K1LGC8"/>
<gene>
    <name evidence="1" type="ORF">HGM15179_014114</name>
</gene>
<dbReference type="OrthoDB" id="9220515at2759"/>
<keyword evidence="2" id="KW-1185">Reference proteome</keyword>
<evidence type="ECO:0000313" key="2">
    <source>
        <dbReference type="Proteomes" id="UP000796761"/>
    </source>
</evidence>
<evidence type="ECO:0000313" key="1">
    <source>
        <dbReference type="EMBL" id="TRZ12979.1"/>
    </source>
</evidence>
<comment type="caution">
    <text evidence="1">The sequence shown here is derived from an EMBL/GenBank/DDBJ whole genome shotgun (WGS) entry which is preliminary data.</text>
</comment>
<dbReference type="Proteomes" id="UP000796761">
    <property type="component" value="Unassembled WGS sequence"/>
</dbReference>
<sequence>MEQLCWEERLAQLGLFTWTGEALGSPHCDLAGPEGETGNMERDNCQGMEGQDTENGFKMAESEFEWDFGNKFFPVRVGRSWHRVPRAAVAAPESLAVPKARLGIGVGAAWDREGVPAMGGVVLDVI</sequence>
<accession>A0A8K1LGC8</accession>
<protein>
    <submittedName>
        <fullName evidence="1">Uncharacterized protein</fullName>
    </submittedName>
</protein>
<name>A0A8K1LGC8_9PASS</name>
<organism evidence="1 2">
    <name type="scientific">Zosterops borbonicus</name>
    <dbReference type="NCBI Taxonomy" id="364589"/>
    <lineage>
        <taxon>Eukaryota</taxon>
        <taxon>Metazoa</taxon>
        <taxon>Chordata</taxon>
        <taxon>Craniata</taxon>
        <taxon>Vertebrata</taxon>
        <taxon>Euteleostomi</taxon>
        <taxon>Archelosauria</taxon>
        <taxon>Archosauria</taxon>
        <taxon>Dinosauria</taxon>
        <taxon>Saurischia</taxon>
        <taxon>Theropoda</taxon>
        <taxon>Coelurosauria</taxon>
        <taxon>Aves</taxon>
        <taxon>Neognathae</taxon>
        <taxon>Neoaves</taxon>
        <taxon>Telluraves</taxon>
        <taxon>Australaves</taxon>
        <taxon>Passeriformes</taxon>
        <taxon>Sylvioidea</taxon>
        <taxon>Zosteropidae</taxon>
        <taxon>Zosterops</taxon>
    </lineage>
</organism>
<dbReference type="EMBL" id="SWJQ01000551">
    <property type="protein sequence ID" value="TRZ12979.1"/>
    <property type="molecule type" value="Genomic_DNA"/>
</dbReference>